<gene>
    <name evidence="2" type="ORF">SAMEA3649733_05453</name>
</gene>
<dbReference type="AlphaFoldDB" id="A0ABD7NZN3"/>
<proteinExistence type="predicted"/>
<dbReference type="InterPro" id="IPR010921">
    <property type="entry name" value="Trp_repressor/repl_initiator"/>
</dbReference>
<dbReference type="EMBL" id="UIXM01000035">
    <property type="protein sequence ID" value="SVS29693.1"/>
    <property type="molecule type" value="Genomic_DNA"/>
</dbReference>
<comment type="caution">
    <text evidence="2">The sequence shown here is derived from an EMBL/GenBank/DDBJ whole genome shotgun (WGS) entry which is preliminary data.</text>
</comment>
<name>A0ABD7NZN3_KLEPN</name>
<evidence type="ECO:0000256" key="1">
    <source>
        <dbReference type="SAM" id="MobiDB-lite"/>
    </source>
</evidence>
<dbReference type="Proteomes" id="UP000259497">
    <property type="component" value="Unassembled WGS sequence"/>
</dbReference>
<sequence length="171" mass="18424">MQRSPAPLMQVNCSGNGQRLARQPARATGASIKHRSSRCSRVPAAACSSACSLAETRLGAPRRRFPRGCSGQRAELPSRRCGSRSRVGPKHFRCPRQRSSTVSVRPTHLPDTAAEGHGPSSGFSMRPQRRTYSKSFKAQVIQECSEPGASIANIALGYSLNAALLNKSNFC</sequence>
<organism evidence="2 3">
    <name type="scientific">Klebsiella pneumoniae</name>
    <dbReference type="NCBI Taxonomy" id="573"/>
    <lineage>
        <taxon>Bacteria</taxon>
        <taxon>Pseudomonadati</taxon>
        <taxon>Pseudomonadota</taxon>
        <taxon>Gammaproteobacteria</taxon>
        <taxon>Enterobacterales</taxon>
        <taxon>Enterobacteriaceae</taxon>
        <taxon>Klebsiella/Raoultella group</taxon>
        <taxon>Klebsiella</taxon>
        <taxon>Klebsiella pneumoniae complex</taxon>
    </lineage>
</organism>
<dbReference type="SUPFAM" id="SSF48295">
    <property type="entry name" value="TrpR-like"/>
    <property type="match status" value="1"/>
</dbReference>
<evidence type="ECO:0000313" key="2">
    <source>
        <dbReference type="EMBL" id="SVS29693.1"/>
    </source>
</evidence>
<feature type="compositionally biased region" description="Basic residues" evidence="1">
    <location>
        <begin position="81"/>
        <end position="96"/>
    </location>
</feature>
<evidence type="ECO:0000313" key="3">
    <source>
        <dbReference type="Proteomes" id="UP000259497"/>
    </source>
</evidence>
<reference evidence="2 3" key="1">
    <citation type="submission" date="2018-08" db="EMBL/GenBank/DDBJ databases">
        <authorList>
            <consortium name="Pathogen Informatics"/>
        </authorList>
    </citation>
    <scope>NUCLEOTIDE SEQUENCE [LARGE SCALE GENOMIC DNA]</scope>
    <source>
        <strain evidence="2 3">EuSCAPE_GR114</strain>
    </source>
</reference>
<accession>A0ABD7NZN3</accession>
<protein>
    <submittedName>
        <fullName evidence="2">Transposase</fullName>
    </submittedName>
</protein>
<feature type="region of interest" description="Disordered" evidence="1">
    <location>
        <begin position="69"/>
        <end position="127"/>
    </location>
</feature>